<dbReference type="InterPro" id="IPR001245">
    <property type="entry name" value="Ser-Thr/Tyr_kinase_cat_dom"/>
</dbReference>
<dbReference type="PROSITE" id="PS01187">
    <property type="entry name" value="EGF_CA"/>
    <property type="match status" value="1"/>
</dbReference>
<dbReference type="GO" id="GO:0005509">
    <property type="term" value="F:calcium ion binding"/>
    <property type="evidence" value="ECO:0007669"/>
    <property type="project" value="InterPro"/>
</dbReference>
<dbReference type="GO" id="GO:0030247">
    <property type="term" value="F:polysaccharide binding"/>
    <property type="evidence" value="ECO:0007669"/>
    <property type="project" value="InterPro"/>
</dbReference>
<evidence type="ECO:0000256" key="5">
    <source>
        <dbReference type="ARBA" id="ARBA00022741"/>
    </source>
</evidence>
<feature type="signal peptide" evidence="13">
    <location>
        <begin position="1"/>
        <end position="26"/>
    </location>
</feature>
<dbReference type="Pfam" id="PF13947">
    <property type="entry name" value="GUB_WAK_bind"/>
    <property type="match status" value="1"/>
</dbReference>
<keyword evidence="8" id="KW-1015">Disulfide bond</keyword>
<feature type="region of interest" description="Disordered" evidence="11">
    <location>
        <begin position="460"/>
        <end position="484"/>
    </location>
</feature>
<dbReference type="InterPro" id="IPR045274">
    <property type="entry name" value="WAK-like"/>
</dbReference>
<evidence type="ECO:0000256" key="8">
    <source>
        <dbReference type="ARBA" id="ARBA00023157"/>
    </source>
</evidence>
<evidence type="ECO:0000256" key="3">
    <source>
        <dbReference type="ARBA" id="ARBA00022679"/>
    </source>
</evidence>
<evidence type="ECO:0000256" key="4">
    <source>
        <dbReference type="ARBA" id="ARBA00022729"/>
    </source>
</evidence>
<keyword evidence="7 10" id="KW-0067">ATP-binding</keyword>
<keyword evidence="6" id="KW-0418">Kinase</keyword>
<accession>A0A8J5WKX8</accession>
<evidence type="ECO:0000256" key="13">
    <source>
        <dbReference type="SAM" id="SignalP"/>
    </source>
</evidence>
<feature type="binding site" evidence="10">
    <location>
        <position position="462"/>
    </location>
    <ligand>
        <name>ATP</name>
        <dbReference type="ChEBI" id="CHEBI:30616"/>
    </ligand>
</feature>
<dbReference type="GO" id="GO:0005886">
    <property type="term" value="C:plasma membrane"/>
    <property type="evidence" value="ECO:0007669"/>
    <property type="project" value="TreeGrafter"/>
</dbReference>
<evidence type="ECO:0000256" key="7">
    <source>
        <dbReference type="ARBA" id="ARBA00022840"/>
    </source>
</evidence>
<evidence type="ECO:0000256" key="9">
    <source>
        <dbReference type="ARBA" id="ARBA00023180"/>
    </source>
</evidence>
<keyword evidence="2" id="KW-0723">Serine/threonine-protein kinase</keyword>
<keyword evidence="4 13" id="KW-0732">Signal</keyword>
<evidence type="ECO:0000313" key="16">
    <source>
        <dbReference type="Proteomes" id="UP000729402"/>
    </source>
</evidence>
<organism evidence="15 16">
    <name type="scientific">Zizania palustris</name>
    <name type="common">Northern wild rice</name>
    <dbReference type="NCBI Taxonomy" id="103762"/>
    <lineage>
        <taxon>Eukaryota</taxon>
        <taxon>Viridiplantae</taxon>
        <taxon>Streptophyta</taxon>
        <taxon>Embryophyta</taxon>
        <taxon>Tracheophyta</taxon>
        <taxon>Spermatophyta</taxon>
        <taxon>Magnoliopsida</taxon>
        <taxon>Liliopsida</taxon>
        <taxon>Poales</taxon>
        <taxon>Poaceae</taxon>
        <taxon>BOP clade</taxon>
        <taxon>Oryzoideae</taxon>
        <taxon>Oryzeae</taxon>
        <taxon>Zizaniinae</taxon>
        <taxon>Zizania</taxon>
    </lineage>
</organism>
<dbReference type="PANTHER" id="PTHR27005">
    <property type="entry name" value="WALL-ASSOCIATED RECEPTOR KINASE-LIKE 21"/>
    <property type="match status" value="1"/>
</dbReference>
<evidence type="ECO:0000256" key="12">
    <source>
        <dbReference type="SAM" id="Phobius"/>
    </source>
</evidence>
<dbReference type="SMART" id="SM00181">
    <property type="entry name" value="EGF"/>
    <property type="match status" value="2"/>
</dbReference>
<dbReference type="PROSITE" id="PS00108">
    <property type="entry name" value="PROTEIN_KINASE_ST"/>
    <property type="match status" value="1"/>
</dbReference>
<dbReference type="InterPro" id="IPR000152">
    <property type="entry name" value="EGF-type_Asp/Asn_hydroxyl_site"/>
</dbReference>
<evidence type="ECO:0000256" key="2">
    <source>
        <dbReference type="ARBA" id="ARBA00022527"/>
    </source>
</evidence>
<dbReference type="InterPro" id="IPR018097">
    <property type="entry name" value="EGF_Ca-bd_CS"/>
</dbReference>
<gene>
    <name evidence="15" type="ORF">GUJ93_ZPchr0011g27365</name>
</gene>
<comment type="subcellular location">
    <subcellularLocation>
        <location evidence="1">Membrane</location>
        <topology evidence="1">Single-pass type I membrane protein</topology>
    </subcellularLocation>
</comment>
<dbReference type="AlphaFoldDB" id="A0A8J5WKX8"/>
<evidence type="ECO:0000256" key="6">
    <source>
        <dbReference type="ARBA" id="ARBA00022777"/>
    </source>
</evidence>
<dbReference type="Pfam" id="PF07714">
    <property type="entry name" value="PK_Tyr_Ser-Thr"/>
    <property type="match status" value="1"/>
</dbReference>
<keyword evidence="12" id="KW-1133">Transmembrane helix</keyword>
<name>A0A8J5WKX8_ZIZPA</name>
<dbReference type="PROSITE" id="PS00107">
    <property type="entry name" value="PROTEIN_KINASE_ATP"/>
    <property type="match status" value="1"/>
</dbReference>
<evidence type="ECO:0000259" key="14">
    <source>
        <dbReference type="PROSITE" id="PS50011"/>
    </source>
</evidence>
<evidence type="ECO:0000313" key="15">
    <source>
        <dbReference type="EMBL" id="KAG8090396.1"/>
    </source>
</evidence>
<comment type="caution">
    <text evidence="15">The sequence shown here is derived from an EMBL/GenBank/DDBJ whole genome shotgun (WGS) entry which is preliminary data.</text>
</comment>
<dbReference type="GO" id="GO:0005524">
    <property type="term" value="F:ATP binding"/>
    <property type="evidence" value="ECO:0007669"/>
    <property type="project" value="UniProtKB-UniRule"/>
</dbReference>
<reference evidence="15" key="2">
    <citation type="submission" date="2021-02" db="EMBL/GenBank/DDBJ databases">
        <authorList>
            <person name="Kimball J.A."/>
            <person name="Haas M.W."/>
            <person name="Macchietto M."/>
            <person name="Kono T."/>
            <person name="Duquette J."/>
            <person name="Shao M."/>
        </authorList>
    </citation>
    <scope>NUCLEOTIDE SEQUENCE</scope>
    <source>
        <tissue evidence="15">Fresh leaf tissue</tissue>
    </source>
</reference>
<sequence length="689" mass="75742">MHASMVMNVVHLQLLGLVWFLLQSHAVAIALASLPVSATSVQRLGCPNKCGDVDIPFPFGIGDECALPGFTISCNDSFSPSKPYYSNIEIKDISLEKGEIRMYTFAAYVCYNSINTTFDDSRTSAGVNFTGDSPFLVAQTSNEFTAIGCETVALLQGRDDGSFLTGCITTCASLETAAKDGEPCTGLGCCQLPSIPANLTSIDVGWGDVSNNRAWSYSPCKYAFVAEKGWYDFSREDFSRNGSKSFVYSDGEHNVPTVVDWAIRNNGSCSSAKTAPACVSNNSYCIAATNGEGYLCNCSAGYAGNPYVTGNDGCTNVNECELTPAHPGLYHCYRGSRCQDTDGDYECKCPKFHRGDGKINDNLKGCHPIISTAKIATVATFVTCAALATLVWYILKEHKRRQRSRLFDKNGGKTLKKLMDIKFFTEKELNKMTENYKHVLGKGAFGEVYKGTTNDKQQVAVKRGIKRDMKKQDNKDDNEEEMTNHSRIRHVNLVRLVGCCLETETPVLVMEFIPKGNLHHMLHGSNQYSHSISLQARLRIAIGCAEALAYMHSDHDEHKSVVHGDIKSANILLDDNSEPKVADFGSAKLKSIANFGIVLLELITRKEALYNVNKSLPLEFVKSHKHNKTRTMYFLSPDDALLEPSISMGCLDRMAAIAVQCVKEDVDERPTMAKIADDLKKLKEAIISS</sequence>
<dbReference type="OrthoDB" id="10060424at2759"/>
<dbReference type="EMBL" id="JAAALK010000081">
    <property type="protein sequence ID" value="KAG8090396.1"/>
    <property type="molecule type" value="Genomic_DNA"/>
</dbReference>
<dbReference type="SMART" id="SM00179">
    <property type="entry name" value="EGF_CA"/>
    <property type="match status" value="1"/>
</dbReference>
<keyword evidence="3" id="KW-0808">Transferase</keyword>
<feature type="domain" description="Protein kinase" evidence="14">
    <location>
        <begin position="434"/>
        <end position="689"/>
    </location>
</feature>
<keyword evidence="12" id="KW-0472">Membrane</keyword>
<dbReference type="Proteomes" id="UP000729402">
    <property type="component" value="Unassembled WGS sequence"/>
</dbReference>
<dbReference type="GO" id="GO:0004674">
    <property type="term" value="F:protein serine/threonine kinase activity"/>
    <property type="evidence" value="ECO:0007669"/>
    <property type="project" value="UniProtKB-KW"/>
</dbReference>
<keyword evidence="5 10" id="KW-0547">Nucleotide-binding</keyword>
<dbReference type="FunFam" id="3.30.200.20:FF:000337">
    <property type="entry name" value="Wall-associated receptor kinase 3"/>
    <property type="match status" value="1"/>
</dbReference>
<dbReference type="InterPro" id="IPR000742">
    <property type="entry name" value="EGF"/>
</dbReference>
<dbReference type="SMART" id="SM00220">
    <property type="entry name" value="S_TKc"/>
    <property type="match status" value="1"/>
</dbReference>
<feature type="compositionally biased region" description="Basic and acidic residues" evidence="11">
    <location>
        <begin position="466"/>
        <end position="475"/>
    </location>
</feature>
<dbReference type="InterPro" id="IPR008271">
    <property type="entry name" value="Ser/Thr_kinase_AS"/>
</dbReference>
<dbReference type="InterPro" id="IPR017441">
    <property type="entry name" value="Protein_kinase_ATP_BS"/>
</dbReference>
<evidence type="ECO:0000256" key="10">
    <source>
        <dbReference type="PROSITE-ProRule" id="PRU10141"/>
    </source>
</evidence>
<dbReference type="GO" id="GO:0007166">
    <property type="term" value="P:cell surface receptor signaling pathway"/>
    <property type="evidence" value="ECO:0007669"/>
    <property type="project" value="InterPro"/>
</dbReference>
<proteinExistence type="predicted"/>
<keyword evidence="16" id="KW-1185">Reference proteome</keyword>
<dbReference type="PANTHER" id="PTHR27005:SF162">
    <property type="entry name" value="OS11G0691500 PROTEIN"/>
    <property type="match status" value="1"/>
</dbReference>
<feature type="transmembrane region" description="Helical" evidence="12">
    <location>
        <begin position="375"/>
        <end position="395"/>
    </location>
</feature>
<dbReference type="PROSITE" id="PS00010">
    <property type="entry name" value="ASX_HYDROXYL"/>
    <property type="match status" value="1"/>
</dbReference>
<feature type="chain" id="PRO_5035215102" description="Protein kinase domain-containing protein" evidence="13">
    <location>
        <begin position="27"/>
        <end position="689"/>
    </location>
</feature>
<protein>
    <recommendedName>
        <fullName evidence="14">Protein kinase domain-containing protein</fullName>
    </recommendedName>
</protein>
<dbReference type="InterPro" id="IPR025287">
    <property type="entry name" value="WAK_GUB"/>
</dbReference>
<dbReference type="PROSITE" id="PS50011">
    <property type="entry name" value="PROTEIN_KINASE_DOM"/>
    <property type="match status" value="1"/>
</dbReference>
<dbReference type="InterPro" id="IPR000719">
    <property type="entry name" value="Prot_kinase_dom"/>
</dbReference>
<keyword evidence="9" id="KW-0325">Glycoprotein</keyword>
<evidence type="ECO:0000256" key="1">
    <source>
        <dbReference type="ARBA" id="ARBA00004479"/>
    </source>
</evidence>
<reference evidence="15" key="1">
    <citation type="journal article" date="2021" name="bioRxiv">
        <title>Whole Genome Assembly and Annotation of Northern Wild Rice, Zizania palustris L., Supports a Whole Genome Duplication in the Zizania Genus.</title>
        <authorList>
            <person name="Haas M."/>
            <person name="Kono T."/>
            <person name="Macchietto M."/>
            <person name="Millas R."/>
            <person name="McGilp L."/>
            <person name="Shao M."/>
            <person name="Duquette J."/>
            <person name="Hirsch C.N."/>
            <person name="Kimball J."/>
        </authorList>
    </citation>
    <scope>NUCLEOTIDE SEQUENCE</scope>
    <source>
        <tissue evidence="15">Fresh leaf tissue</tissue>
    </source>
</reference>
<keyword evidence="12" id="KW-0812">Transmembrane</keyword>
<dbReference type="InterPro" id="IPR001881">
    <property type="entry name" value="EGF-like_Ca-bd_dom"/>
</dbReference>
<evidence type="ECO:0000256" key="11">
    <source>
        <dbReference type="SAM" id="MobiDB-lite"/>
    </source>
</evidence>